<proteinExistence type="predicted"/>
<gene>
    <name evidence="1" type="ORF">JOF39_002594</name>
</gene>
<evidence type="ECO:0000313" key="2">
    <source>
        <dbReference type="Proteomes" id="UP001195422"/>
    </source>
</evidence>
<reference evidence="1 2" key="1">
    <citation type="submission" date="2021-03" db="EMBL/GenBank/DDBJ databases">
        <title>Sequencing the genomes of 1000 actinobacteria strains.</title>
        <authorList>
            <person name="Klenk H.-P."/>
        </authorList>
    </citation>
    <scope>NUCLEOTIDE SEQUENCE [LARGE SCALE GENOMIC DNA]</scope>
    <source>
        <strain evidence="1 2">DSM 20168</strain>
    </source>
</reference>
<comment type="caution">
    <text evidence="1">The sequence shown here is derived from an EMBL/GenBank/DDBJ whole genome shotgun (WGS) entry which is preliminary data.</text>
</comment>
<dbReference type="Proteomes" id="UP001195422">
    <property type="component" value="Unassembled WGS sequence"/>
</dbReference>
<name>A0ABS4XSN2_GLUPR</name>
<protein>
    <recommendedName>
        <fullName evidence="3">Ankyrin repeat domain-containing protein</fullName>
    </recommendedName>
</protein>
<keyword evidence="2" id="KW-1185">Reference proteome</keyword>
<evidence type="ECO:0008006" key="3">
    <source>
        <dbReference type="Google" id="ProtNLM"/>
    </source>
</evidence>
<evidence type="ECO:0000313" key="1">
    <source>
        <dbReference type="EMBL" id="MBP2399513.1"/>
    </source>
</evidence>
<dbReference type="RefSeq" id="WP_188947784.1">
    <property type="nucleotide sequence ID" value="NZ_BMPH01000004.1"/>
</dbReference>
<organism evidence="1 2">
    <name type="scientific">Glutamicibacter protophormiae</name>
    <name type="common">Brevibacterium protophormiae</name>
    <dbReference type="NCBI Taxonomy" id="37930"/>
    <lineage>
        <taxon>Bacteria</taxon>
        <taxon>Bacillati</taxon>
        <taxon>Actinomycetota</taxon>
        <taxon>Actinomycetes</taxon>
        <taxon>Micrococcales</taxon>
        <taxon>Micrococcaceae</taxon>
        <taxon>Glutamicibacter</taxon>
    </lineage>
</organism>
<sequence>MNDRNIDEETLRELAEEGNETAQKRLADIYEARGDVEALSDLLDEGSEYAGLLLTRRAAKDDDARELQRLADAGSPDALEALERMLGD</sequence>
<dbReference type="EMBL" id="JAGIOJ010000001">
    <property type="protein sequence ID" value="MBP2399513.1"/>
    <property type="molecule type" value="Genomic_DNA"/>
</dbReference>
<dbReference type="Gene3D" id="1.25.40.10">
    <property type="entry name" value="Tetratricopeptide repeat domain"/>
    <property type="match status" value="1"/>
</dbReference>
<accession>A0ABS4XSN2</accession>
<dbReference type="InterPro" id="IPR011990">
    <property type="entry name" value="TPR-like_helical_dom_sf"/>
</dbReference>